<feature type="region of interest" description="Disordered" evidence="1">
    <location>
        <begin position="432"/>
        <end position="454"/>
    </location>
</feature>
<protein>
    <submittedName>
        <fullName evidence="3">Uncharacterized protein</fullName>
    </submittedName>
</protein>
<proteinExistence type="predicted"/>
<dbReference type="RefSeq" id="WP_127050725.1">
    <property type="nucleotide sequence ID" value="NZ_RZGZ01000003.1"/>
</dbReference>
<name>A0A433JQB8_9MICO</name>
<reference evidence="3 4" key="1">
    <citation type="submission" date="2018-12" db="EMBL/GenBank/DDBJ databases">
        <authorList>
            <person name="Li F."/>
        </authorList>
    </citation>
    <scope>NUCLEOTIDE SEQUENCE [LARGE SCALE GENOMIC DNA]</scope>
    <source>
        <strain evidence="3 4">EGI 6500705</strain>
    </source>
</reference>
<feature type="compositionally biased region" description="Basic residues" evidence="1">
    <location>
        <begin position="1"/>
        <end position="10"/>
    </location>
</feature>
<organism evidence="3 4">
    <name type="scientific">Labedella endophytica</name>
    <dbReference type="NCBI Taxonomy" id="1523160"/>
    <lineage>
        <taxon>Bacteria</taxon>
        <taxon>Bacillati</taxon>
        <taxon>Actinomycetota</taxon>
        <taxon>Actinomycetes</taxon>
        <taxon>Micrococcales</taxon>
        <taxon>Microbacteriaceae</taxon>
        <taxon>Labedella</taxon>
    </lineage>
</organism>
<accession>A0A433JQB8</accession>
<evidence type="ECO:0000313" key="3">
    <source>
        <dbReference type="EMBL" id="RUQ99163.1"/>
    </source>
</evidence>
<feature type="transmembrane region" description="Helical" evidence="2">
    <location>
        <begin position="389"/>
        <end position="418"/>
    </location>
</feature>
<keyword evidence="4" id="KW-1185">Reference proteome</keyword>
<feature type="transmembrane region" description="Helical" evidence="2">
    <location>
        <begin position="36"/>
        <end position="60"/>
    </location>
</feature>
<feature type="transmembrane region" description="Helical" evidence="2">
    <location>
        <begin position="80"/>
        <end position="100"/>
    </location>
</feature>
<keyword evidence="2" id="KW-0472">Membrane</keyword>
<feature type="compositionally biased region" description="Basic and acidic residues" evidence="1">
    <location>
        <begin position="11"/>
        <end position="22"/>
    </location>
</feature>
<feature type="transmembrane region" description="Helical" evidence="2">
    <location>
        <begin position="348"/>
        <end position="369"/>
    </location>
</feature>
<feature type="transmembrane region" description="Helical" evidence="2">
    <location>
        <begin position="299"/>
        <end position="322"/>
    </location>
</feature>
<feature type="transmembrane region" description="Helical" evidence="2">
    <location>
        <begin position="140"/>
        <end position="163"/>
    </location>
</feature>
<evidence type="ECO:0000313" key="4">
    <source>
        <dbReference type="Proteomes" id="UP000274909"/>
    </source>
</evidence>
<feature type="transmembrane region" description="Helical" evidence="2">
    <location>
        <begin position="169"/>
        <end position="192"/>
    </location>
</feature>
<feature type="region of interest" description="Disordered" evidence="1">
    <location>
        <begin position="1"/>
        <end position="25"/>
    </location>
</feature>
<dbReference type="AlphaFoldDB" id="A0A433JQB8"/>
<gene>
    <name evidence="3" type="ORF">ELQ94_12690</name>
</gene>
<evidence type="ECO:0000256" key="1">
    <source>
        <dbReference type="SAM" id="MobiDB-lite"/>
    </source>
</evidence>
<evidence type="ECO:0000256" key="2">
    <source>
        <dbReference type="SAM" id="Phobius"/>
    </source>
</evidence>
<sequence>MASAARRRRERSSEPPTDHRFVEPPIGSGRLAASTLFVTVTAILAGSGIGFLVTLGLWLTLEEAFPDVWREWGLDPVSRLNLGGTSLVAAAAGALYPIALSLDRFLLGRQLARLAVEEPLDVPPLTVRNRGLKQEPVTPVLILSRVVIGVAIAVAGVDVLLWAETDDTFASMIVLGVAVFTIGGLVAVNGVLKESRRHGWPELIAEPRRVWSEKWIAAARRAETTRRPPLGGAPAYGRLHAVVSRSFRPLITGGSALVGAGAVVHFIGVYIRQPGRRASPRSYDDVGEDVIDVLSGSGAIVVTIGLLLLVLSATVGTAEVALERAALRRALVGRPADGPDRRVIENQLIVLSPLVTTGAALVGVATMVLEPVGAAIVVARGPLHPLGAVIGHLNGVMVGVVVVLLVGVVFIATGTLAARAFRERLRTTWHPGDDPTAVVATTAKRRRTDDDGEG</sequence>
<keyword evidence="2" id="KW-1133">Transmembrane helix</keyword>
<keyword evidence="2" id="KW-0812">Transmembrane</keyword>
<comment type="caution">
    <text evidence="3">The sequence shown here is derived from an EMBL/GenBank/DDBJ whole genome shotgun (WGS) entry which is preliminary data.</text>
</comment>
<feature type="transmembrane region" description="Helical" evidence="2">
    <location>
        <begin position="250"/>
        <end position="271"/>
    </location>
</feature>
<dbReference type="OrthoDB" id="10020453at2"/>
<dbReference type="EMBL" id="RZGZ01000003">
    <property type="protein sequence ID" value="RUQ99163.1"/>
    <property type="molecule type" value="Genomic_DNA"/>
</dbReference>
<dbReference type="Proteomes" id="UP000274909">
    <property type="component" value="Unassembled WGS sequence"/>
</dbReference>